<dbReference type="PANTHER" id="PTHR47964:SF1">
    <property type="entry name" value="ATP-DEPENDENT DNA HELICASE HOMOLOG RECG, CHLOROPLASTIC"/>
    <property type="match status" value="1"/>
</dbReference>
<keyword evidence="2" id="KW-0378">Hydrolase</keyword>
<dbReference type="GO" id="GO:0003678">
    <property type="term" value="F:DNA helicase activity"/>
    <property type="evidence" value="ECO:0007669"/>
    <property type="project" value="TreeGrafter"/>
</dbReference>
<keyword evidence="5" id="KW-0234">DNA repair</keyword>
<dbReference type="Gene3D" id="3.40.50.300">
    <property type="entry name" value="P-loop containing nucleotide triphosphate hydrolases"/>
    <property type="match status" value="1"/>
</dbReference>
<evidence type="ECO:0000259" key="7">
    <source>
        <dbReference type="Pfam" id="PF00270"/>
    </source>
</evidence>
<name>A0AA37UTB4_9MICO</name>
<feature type="region of interest" description="Disordered" evidence="6">
    <location>
        <begin position="1"/>
        <end position="36"/>
    </location>
</feature>
<feature type="region of interest" description="Disordered" evidence="6">
    <location>
        <begin position="412"/>
        <end position="469"/>
    </location>
</feature>
<keyword evidence="3" id="KW-0347">Helicase</keyword>
<accession>A0AA37UTB4</accession>
<dbReference type="InterPro" id="IPR012340">
    <property type="entry name" value="NA-bd_OB-fold"/>
</dbReference>
<reference evidence="9" key="1">
    <citation type="journal article" date="2014" name="Int. J. Syst. Evol. Microbiol.">
        <title>Complete genome sequence of Corynebacterium casei LMG S-19264T (=DSM 44701T), isolated from a smear-ripened cheese.</title>
        <authorList>
            <consortium name="US DOE Joint Genome Institute (JGI-PGF)"/>
            <person name="Walter F."/>
            <person name="Albersmeier A."/>
            <person name="Kalinowski J."/>
            <person name="Ruckert C."/>
        </authorList>
    </citation>
    <scope>NUCLEOTIDE SEQUENCE</scope>
    <source>
        <strain evidence="9">NBRC 112290</strain>
    </source>
</reference>
<evidence type="ECO:0000256" key="1">
    <source>
        <dbReference type="ARBA" id="ARBA00022763"/>
    </source>
</evidence>
<comment type="caution">
    <text evidence="9">The sequence shown here is derived from an EMBL/GenBank/DDBJ whole genome shotgun (WGS) entry which is preliminary data.</text>
</comment>
<dbReference type="SUPFAM" id="SSF50249">
    <property type="entry name" value="Nucleic acid-binding proteins"/>
    <property type="match status" value="1"/>
</dbReference>
<keyword evidence="1" id="KW-0227">DNA damage</keyword>
<dbReference type="InterPro" id="IPR033454">
    <property type="entry name" value="RecG_wedge"/>
</dbReference>
<keyword evidence="4" id="KW-0238">DNA-binding</keyword>
<dbReference type="InterPro" id="IPR047112">
    <property type="entry name" value="RecG/Mfd"/>
</dbReference>
<evidence type="ECO:0000256" key="6">
    <source>
        <dbReference type="SAM" id="MobiDB-lite"/>
    </source>
</evidence>
<dbReference type="SUPFAM" id="SSF52540">
    <property type="entry name" value="P-loop containing nucleoside triphosphate hydrolases"/>
    <property type="match status" value="1"/>
</dbReference>
<organism evidence="9 10">
    <name type="scientific">Litorihabitans aurantiacus</name>
    <dbReference type="NCBI Taxonomy" id="1930061"/>
    <lineage>
        <taxon>Bacteria</taxon>
        <taxon>Bacillati</taxon>
        <taxon>Actinomycetota</taxon>
        <taxon>Actinomycetes</taxon>
        <taxon>Micrococcales</taxon>
        <taxon>Beutenbergiaceae</taxon>
        <taxon>Litorihabitans</taxon>
    </lineage>
</organism>
<protein>
    <recommendedName>
        <fullName evidence="11">ATP-dependent DNA helicase RecG</fullName>
    </recommendedName>
</protein>
<dbReference type="EMBL" id="BSUM01000001">
    <property type="protein sequence ID" value="GMA30845.1"/>
    <property type="molecule type" value="Genomic_DNA"/>
</dbReference>
<evidence type="ECO:0000256" key="2">
    <source>
        <dbReference type="ARBA" id="ARBA00022801"/>
    </source>
</evidence>
<sequence>MPDEQPPPPIPLYARTPRAFREGSPDGDGGDGVVRTPALDRSLRLTTGDAKKFERLGLRTVRDLLEHYPRRVADPGRLTDLASLTLGDHVILIVDIASFTARSMRSRRGSVVTIEVTDGVRRLPIVYFAPHPGRVAYLEQRLPVGKRVTVDGVVGTKNGALQLTHPVIADVDSDLSEEEIERRATFPQLRYGQTRGLDSTKIAAVIGAQLETLTDADLPDPVPPAVRRARRRSKLEHARALRLLHGPETMAEYDGAQDALRFEEAFVLQAAMARRRAQADAVPAAAREPRADGIAAAFDARLPFTLTDGQREVGDQIGADLARTTPMQRLLQGEVGSGKTVVALRAMLQVVDAGGQAALLAPTEVLAAQHERSIRAMLGELAEAGMLGGGEDATRVVLLTGSQSAAQRRRALAEAAGGARASSSARTHCSRSTCSSPTSDSWWSTSSTASASSSATSCAPRAAPRPTCS</sequence>
<dbReference type="Pfam" id="PF17191">
    <property type="entry name" value="RecG_wedge"/>
    <property type="match status" value="1"/>
</dbReference>
<evidence type="ECO:0000313" key="9">
    <source>
        <dbReference type="EMBL" id="GMA30845.1"/>
    </source>
</evidence>
<feature type="compositionally biased region" description="Pro residues" evidence="6">
    <location>
        <begin position="1"/>
        <end position="11"/>
    </location>
</feature>
<keyword evidence="3" id="KW-0067">ATP-binding</keyword>
<dbReference type="RefSeq" id="WP_348525490.1">
    <property type="nucleotide sequence ID" value="NZ_BSUM01000001.1"/>
</dbReference>
<keyword evidence="10" id="KW-1185">Reference proteome</keyword>
<reference evidence="9" key="2">
    <citation type="submission" date="2023-02" db="EMBL/GenBank/DDBJ databases">
        <authorList>
            <person name="Sun Q."/>
            <person name="Mori K."/>
        </authorList>
    </citation>
    <scope>NUCLEOTIDE SEQUENCE</scope>
    <source>
        <strain evidence="9">NBRC 112290</strain>
    </source>
</reference>
<evidence type="ECO:0000256" key="3">
    <source>
        <dbReference type="ARBA" id="ARBA00022806"/>
    </source>
</evidence>
<dbReference type="GO" id="GO:0016787">
    <property type="term" value="F:hydrolase activity"/>
    <property type="evidence" value="ECO:0007669"/>
    <property type="project" value="UniProtKB-KW"/>
</dbReference>
<evidence type="ECO:0000313" key="10">
    <source>
        <dbReference type="Proteomes" id="UP001157161"/>
    </source>
</evidence>
<dbReference type="InterPro" id="IPR011545">
    <property type="entry name" value="DEAD/DEAH_box_helicase_dom"/>
</dbReference>
<dbReference type="AlphaFoldDB" id="A0AA37UTB4"/>
<dbReference type="CDD" id="cd04488">
    <property type="entry name" value="RecG_wedge_OBF"/>
    <property type="match status" value="1"/>
</dbReference>
<dbReference type="GO" id="GO:0006281">
    <property type="term" value="P:DNA repair"/>
    <property type="evidence" value="ECO:0007669"/>
    <property type="project" value="UniProtKB-KW"/>
</dbReference>
<evidence type="ECO:0008006" key="11">
    <source>
        <dbReference type="Google" id="ProtNLM"/>
    </source>
</evidence>
<evidence type="ECO:0000259" key="8">
    <source>
        <dbReference type="Pfam" id="PF17191"/>
    </source>
</evidence>
<dbReference type="Pfam" id="PF00270">
    <property type="entry name" value="DEAD"/>
    <property type="match status" value="1"/>
</dbReference>
<evidence type="ECO:0000256" key="4">
    <source>
        <dbReference type="ARBA" id="ARBA00023125"/>
    </source>
</evidence>
<feature type="compositionally biased region" description="Low complexity" evidence="6">
    <location>
        <begin position="413"/>
        <end position="469"/>
    </location>
</feature>
<keyword evidence="3" id="KW-0547">Nucleotide-binding</keyword>
<dbReference type="Gene3D" id="2.40.50.140">
    <property type="entry name" value="Nucleic acid-binding proteins"/>
    <property type="match status" value="1"/>
</dbReference>
<dbReference type="GO" id="GO:0003677">
    <property type="term" value="F:DNA binding"/>
    <property type="evidence" value="ECO:0007669"/>
    <property type="project" value="UniProtKB-KW"/>
</dbReference>
<proteinExistence type="predicted"/>
<dbReference type="Proteomes" id="UP001157161">
    <property type="component" value="Unassembled WGS sequence"/>
</dbReference>
<feature type="domain" description="DEAD/DEAH-box helicase" evidence="7">
    <location>
        <begin position="330"/>
        <end position="382"/>
    </location>
</feature>
<dbReference type="GO" id="GO:0005524">
    <property type="term" value="F:ATP binding"/>
    <property type="evidence" value="ECO:0007669"/>
    <property type="project" value="InterPro"/>
</dbReference>
<feature type="domain" description="RecG wedge" evidence="8">
    <location>
        <begin position="51"/>
        <end position="176"/>
    </location>
</feature>
<evidence type="ECO:0000256" key="5">
    <source>
        <dbReference type="ARBA" id="ARBA00023204"/>
    </source>
</evidence>
<dbReference type="PANTHER" id="PTHR47964">
    <property type="entry name" value="ATP-DEPENDENT DNA HELICASE HOMOLOG RECG, CHLOROPLASTIC"/>
    <property type="match status" value="1"/>
</dbReference>
<dbReference type="InterPro" id="IPR027417">
    <property type="entry name" value="P-loop_NTPase"/>
</dbReference>
<gene>
    <name evidence="9" type="ORF">GCM10025875_08370</name>
</gene>